<accession>A0A8X6F2D7</accession>
<protein>
    <submittedName>
        <fullName evidence="1">Uncharacterized protein</fullName>
    </submittedName>
</protein>
<comment type="caution">
    <text evidence="1">The sequence shown here is derived from an EMBL/GenBank/DDBJ whole genome shotgun (WGS) entry which is preliminary data.</text>
</comment>
<dbReference type="EMBL" id="BMAO01020693">
    <property type="protein sequence ID" value="GFQ69205.1"/>
    <property type="molecule type" value="Genomic_DNA"/>
</dbReference>
<dbReference type="Proteomes" id="UP000887116">
    <property type="component" value="Unassembled WGS sequence"/>
</dbReference>
<evidence type="ECO:0000313" key="1">
    <source>
        <dbReference type="EMBL" id="GFQ69205.1"/>
    </source>
</evidence>
<feature type="non-terminal residue" evidence="1">
    <location>
        <position position="1"/>
    </location>
</feature>
<dbReference type="AlphaFoldDB" id="A0A8X6F2D7"/>
<keyword evidence="2" id="KW-1185">Reference proteome</keyword>
<evidence type="ECO:0000313" key="2">
    <source>
        <dbReference type="Proteomes" id="UP000887116"/>
    </source>
</evidence>
<gene>
    <name evidence="1" type="ORF">TNCT_499811</name>
</gene>
<organism evidence="1 2">
    <name type="scientific">Trichonephila clavata</name>
    <name type="common">Joro spider</name>
    <name type="synonym">Nephila clavata</name>
    <dbReference type="NCBI Taxonomy" id="2740835"/>
    <lineage>
        <taxon>Eukaryota</taxon>
        <taxon>Metazoa</taxon>
        <taxon>Ecdysozoa</taxon>
        <taxon>Arthropoda</taxon>
        <taxon>Chelicerata</taxon>
        <taxon>Arachnida</taxon>
        <taxon>Araneae</taxon>
        <taxon>Araneomorphae</taxon>
        <taxon>Entelegynae</taxon>
        <taxon>Araneoidea</taxon>
        <taxon>Nephilidae</taxon>
        <taxon>Trichonephila</taxon>
    </lineage>
</organism>
<name>A0A8X6F2D7_TRICU</name>
<proteinExistence type="predicted"/>
<reference evidence="1" key="1">
    <citation type="submission" date="2020-07" db="EMBL/GenBank/DDBJ databases">
        <title>Multicomponent nature underlies the extraordinary mechanical properties of spider dragline silk.</title>
        <authorList>
            <person name="Kono N."/>
            <person name="Nakamura H."/>
            <person name="Mori M."/>
            <person name="Yoshida Y."/>
            <person name="Ohtoshi R."/>
            <person name="Malay A.D."/>
            <person name="Moran D.A.P."/>
            <person name="Tomita M."/>
            <person name="Numata K."/>
            <person name="Arakawa K."/>
        </authorList>
    </citation>
    <scope>NUCLEOTIDE SEQUENCE</scope>
</reference>
<sequence>RESTVLFKTLIHPVLTYALETWIMTMKEEKISDASECKVLNSVLGGNQENGNWSRKRSTVLYRMFKEPDVVYSNKIRCLNWSGHIIHVNGDSNIL</sequence>
<dbReference type="OrthoDB" id="410404at2759"/>